<dbReference type="RefSeq" id="WP_066654515.1">
    <property type="nucleotide sequence ID" value="NZ_CBCSCL010000022.1"/>
</dbReference>
<comment type="cofactor">
    <cofactor evidence="1">
        <name>Zn(2+)</name>
        <dbReference type="ChEBI" id="CHEBI:29105"/>
    </cofactor>
</comment>
<dbReference type="PANTHER" id="PTHR37326:SF1">
    <property type="entry name" value="BLL3975 PROTEIN"/>
    <property type="match status" value="1"/>
</dbReference>
<sequence length="339" mass="36401">MPSNDPLRIAGLDVKPGERGFAMLPVTRTLRGDLAVPVHVINGTRPGKVFAILCNVHGDEAMPLLAALQLFRETDPAVMRGALVILPVCNPLAFSDFRRESAEQRENTDLHRCFPGNARGSVTEMIARTLTDQVLDHVDALCDMHSGGQGGRIHQRADLNEDATGEVRDASLSLCRAFGTGAVHVNFLPPSTAVGYLNSTGRPAAGVEVGGTYMGGPMTDVFQARVVRGLRNQMKALGILEGEPELDGPQFLFTRKERKEANPTRGGYVVSLANRVEDLGRRVTKGERLGVVVDPYTLQETESLNAPCDGILFFSRMSGPAEAGAKGYAIADAAGLREI</sequence>
<dbReference type="PANTHER" id="PTHR37326">
    <property type="entry name" value="BLL3975 PROTEIN"/>
    <property type="match status" value="1"/>
</dbReference>
<evidence type="ECO:0000256" key="4">
    <source>
        <dbReference type="ARBA" id="ARBA00022833"/>
    </source>
</evidence>
<evidence type="ECO:0000256" key="1">
    <source>
        <dbReference type="ARBA" id="ARBA00001947"/>
    </source>
</evidence>
<dbReference type="Proteomes" id="UP000091926">
    <property type="component" value="Chromosome"/>
</dbReference>
<dbReference type="InterPro" id="IPR053138">
    <property type="entry name" value="N-alpha-Ac-DABA_deacetylase"/>
</dbReference>
<dbReference type="SUPFAM" id="SSF53187">
    <property type="entry name" value="Zn-dependent exopeptidases"/>
    <property type="match status" value="1"/>
</dbReference>
<dbReference type="InterPro" id="IPR055438">
    <property type="entry name" value="AstE_AspA_cat"/>
</dbReference>
<dbReference type="EMBL" id="CP016172">
    <property type="protein sequence ID" value="ANN76486.1"/>
    <property type="molecule type" value="Genomic_DNA"/>
</dbReference>
<evidence type="ECO:0000313" key="6">
    <source>
        <dbReference type="EMBL" id="ANN76486.1"/>
    </source>
</evidence>
<dbReference type="OrthoDB" id="9782876at2"/>
<dbReference type="STRING" id="463014.BAU07_04585"/>
<dbReference type="GO" id="GO:0016811">
    <property type="term" value="F:hydrolase activity, acting on carbon-nitrogen (but not peptide) bonds, in linear amides"/>
    <property type="evidence" value="ECO:0007669"/>
    <property type="project" value="InterPro"/>
</dbReference>
<dbReference type="GO" id="GO:0046872">
    <property type="term" value="F:metal ion binding"/>
    <property type="evidence" value="ECO:0007669"/>
    <property type="project" value="UniProtKB-KW"/>
</dbReference>
<gene>
    <name evidence="6" type="ORF">BAU07_04585</name>
</gene>
<keyword evidence="2" id="KW-0479">Metal-binding</keyword>
<organism evidence="6 7">
    <name type="scientific">Bordetella flabilis</name>
    <dbReference type="NCBI Taxonomy" id="463014"/>
    <lineage>
        <taxon>Bacteria</taxon>
        <taxon>Pseudomonadati</taxon>
        <taxon>Pseudomonadota</taxon>
        <taxon>Betaproteobacteria</taxon>
        <taxon>Burkholderiales</taxon>
        <taxon>Alcaligenaceae</taxon>
        <taxon>Bordetella</taxon>
    </lineage>
</organism>
<keyword evidence="4" id="KW-0862">Zinc</keyword>
<evidence type="ECO:0000256" key="3">
    <source>
        <dbReference type="ARBA" id="ARBA00022801"/>
    </source>
</evidence>
<dbReference type="Gene3D" id="3.40.630.10">
    <property type="entry name" value="Zn peptidases"/>
    <property type="match status" value="1"/>
</dbReference>
<reference evidence="6 7" key="1">
    <citation type="submission" date="2016-06" db="EMBL/GenBank/DDBJ databases">
        <title>Complete genome sequences of Bordetella bronchialis and Bordetella flabilis.</title>
        <authorList>
            <person name="LiPuma J.J."/>
            <person name="Spilker T."/>
        </authorList>
    </citation>
    <scope>NUCLEOTIDE SEQUENCE [LARGE SCALE GENOMIC DNA]</scope>
    <source>
        <strain evidence="6 7">AU10664</strain>
    </source>
</reference>
<protein>
    <recommendedName>
        <fullName evidence="5">Succinylglutamate desuccinylase/Aspartoacylase catalytic domain-containing protein</fullName>
    </recommendedName>
</protein>
<accession>A0A193GAJ1</accession>
<name>A0A193GAJ1_9BORD</name>
<keyword evidence="3" id="KW-0378">Hydrolase</keyword>
<dbReference type="InterPro" id="IPR043795">
    <property type="entry name" value="N-alpha-Ac-DABA-like"/>
</dbReference>
<dbReference type="PIRSF" id="PIRSF039012">
    <property type="entry name" value="ASP"/>
    <property type="match status" value="1"/>
</dbReference>
<dbReference type="CDD" id="cd06230">
    <property type="entry name" value="M14_ASTE_ASPA_like"/>
    <property type="match status" value="1"/>
</dbReference>
<evidence type="ECO:0000256" key="2">
    <source>
        <dbReference type="ARBA" id="ARBA00022723"/>
    </source>
</evidence>
<evidence type="ECO:0000313" key="7">
    <source>
        <dbReference type="Proteomes" id="UP000091926"/>
    </source>
</evidence>
<evidence type="ECO:0000259" key="5">
    <source>
        <dbReference type="Pfam" id="PF24827"/>
    </source>
</evidence>
<dbReference type="GO" id="GO:0016788">
    <property type="term" value="F:hydrolase activity, acting on ester bonds"/>
    <property type="evidence" value="ECO:0007669"/>
    <property type="project" value="InterPro"/>
</dbReference>
<dbReference type="AlphaFoldDB" id="A0A193GAJ1"/>
<keyword evidence="7" id="KW-1185">Reference proteome</keyword>
<feature type="domain" description="Succinylglutamate desuccinylase/Aspartoacylase catalytic" evidence="5">
    <location>
        <begin position="47"/>
        <end position="220"/>
    </location>
</feature>
<dbReference type="Pfam" id="PF24827">
    <property type="entry name" value="AstE_AspA_cat"/>
    <property type="match status" value="1"/>
</dbReference>
<dbReference type="KEGG" id="bfz:BAU07_04585"/>
<proteinExistence type="predicted"/>